<comment type="caution">
    <text evidence="12">The sequence shown here is derived from an EMBL/GenBank/DDBJ whole genome shotgun (WGS) entry which is preliminary data.</text>
</comment>
<dbReference type="GO" id="GO:0005524">
    <property type="term" value="F:ATP binding"/>
    <property type="evidence" value="ECO:0007669"/>
    <property type="project" value="UniProtKB-KW"/>
</dbReference>
<dbReference type="Gene3D" id="3.40.50.620">
    <property type="entry name" value="HUPs"/>
    <property type="match status" value="2"/>
</dbReference>
<dbReference type="InterPro" id="IPR001962">
    <property type="entry name" value="Asn_synthase"/>
</dbReference>
<evidence type="ECO:0000256" key="3">
    <source>
        <dbReference type="ARBA" id="ARBA00012737"/>
    </source>
</evidence>
<evidence type="ECO:0000256" key="10">
    <source>
        <dbReference type="PIRSR" id="PIRSR001589-3"/>
    </source>
</evidence>
<evidence type="ECO:0000313" key="12">
    <source>
        <dbReference type="EMBL" id="PMS27157.1"/>
    </source>
</evidence>
<dbReference type="InterPro" id="IPR033738">
    <property type="entry name" value="AsnB_N"/>
</dbReference>
<dbReference type="EMBL" id="PNYB01000003">
    <property type="protein sequence ID" value="PMS27157.1"/>
    <property type="molecule type" value="Genomic_DNA"/>
</dbReference>
<dbReference type="GO" id="GO:0006529">
    <property type="term" value="P:asparagine biosynthetic process"/>
    <property type="evidence" value="ECO:0007669"/>
    <property type="project" value="UniProtKB-KW"/>
</dbReference>
<feature type="binding site" evidence="9">
    <location>
        <position position="105"/>
    </location>
    <ligand>
        <name>L-glutamine</name>
        <dbReference type="ChEBI" id="CHEBI:58359"/>
    </ligand>
</feature>
<dbReference type="AlphaFoldDB" id="A0A2N7WCN9"/>
<evidence type="ECO:0000256" key="9">
    <source>
        <dbReference type="PIRSR" id="PIRSR001589-2"/>
    </source>
</evidence>
<feature type="binding site" evidence="9">
    <location>
        <begin position="375"/>
        <end position="376"/>
    </location>
    <ligand>
        <name>ATP</name>
        <dbReference type="ChEBI" id="CHEBI:30616"/>
    </ligand>
</feature>
<evidence type="ECO:0000256" key="7">
    <source>
        <dbReference type="ARBA" id="ARBA00048741"/>
    </source>
</evidence>
<comment type="similarity">
    <text evidence="2">Belongs to the asparagine synthetase family.</text>
</comment>
<dbReference type="Proteomes" id="UP000235347">
    <property type="component" value="Unassembled WGS sequence"/>
</dbReference>
<evidence type="ECO:0000313" key="13">
    <source>
        <dbReference type="Proteomes" id="UP000235347"/>
    </source>
</evidence>
<gene>
    <name evidence="12" type="primary">asnB</name>
    <name evidence="12" type="ORF">C0Z19_05245</name>
</gene>
<dbReference type="Pfam" id="PF13522">
    <property type="entry name" value="GATase_6"/>
    <property type="match status" value="1"/>
</dbReference>
<dbReference type="SUPFAM" id="SSF52402">
    <property type="entry name" value="Adenine nucleotide alpha hydrolases-like"/>
    <property type="match status" value="1"/>
</dbReference>
<dbReference type="InterPro" id="IPR051786">
    <property type="entry name" value="ASN_synthetase/amidase"/>
</dbReference>
<keyword evidence="6 8" id="KW-0315">Glutamine amidotransferase</keyword>
<keyword evidence="5 9" id="KW-0067">ATP-binding</keyword>
<dbReference type="CDD" id="cd01991">
    <property type="entry name" value="Asn_synthase_B_C"/>
    <property type="match status" value="1"/>
</dbReference>
<dbReference type="InterPro" id="IPR017932">
    <property type="entry name" value="GATase_2_dom"/>
</dbReference>
<dbReference type="PIRSF" id="PIRSF001589">
    <property type="entry name" value="Asn_synthetase_glu-h"/>
    <property type="match status" value="1"/>
</dbReference>
<dbReference type="Gene3D" id="3.60.20.10">
    <property type="entry name" value="Glutamine Phosphoribosylpyrophosphate, subunit 1, domain 1"/>
    <property type="match status" value="1"/>
</dbReference>
<keyword evidence="8" id="KW-0028">Amino-acid biosynthesis</keyword>
<evidence type="ECO:0000256" key="4">
    <source>
        <dbReference type="ARBA" id="ARBA00022741"/>
    </source>
</evidence>
<evidence type="ECO:0000259" key="11">
    <source>
        <dbReference type="PROSITE" id="PS51278"/>
    </source>
</evidence>
<feature type="binding site" evidence="9">
    <location>
        <position position="302"/>
    </location>
    <ligand>
        <name>ATP</name>
        <dbReference type="ChEBI" id="CHEBI:30616"/>
    </ligand>
</feature>
<keyword evidence="4 9" id="KW-0547">Nucleotide-binding</keyword>
<comment type="pathway">
    <text evidence="1">Amino-acid biosynthesis; L-asparagine biosynthesis; L-asparagine from L-aspartate (L-Gln route): step 1/1.</text>
</comment>
<protein>
    <recommendedName>
        <fullName evidence="3">asparagine synthase (glutamine-hydrolyzing)</fullName>
        <ecNumber evidence="3">6.3.5.4</ecNumber>
    </recommendedName>
</protein>
<keyword evidence="13" id="KW-1185">Reference proteome</keyword>
<sequence length="661" mass="73935">MCGFVGLLNWYGLASEADGYAKVMADAIEHRGPDDEGFWRDPNGAVILGHRRLAIVDLTAAGHQPMASRSGRWVIAFNGEIYNHEALRAELDRGGWSSGWRGHSDTEVILAAFEVYGVDQALQKCVGMFAFALWDRETKTLTLGRDRLGEKPLYYGWLQDTLVFGSELASFYRHPDWHGEINRGALALLMRHNYIPAPYSIFKGISKLPPAAVARFTKHGTDPEIREYWSLREVAERANRSPFTGTPAEAVDEVERLLRQSISGQMMADVPLGAFLSGGIDSSTVVAVMQSLSTQPVRTFSIGFDVAGYNEAEHAKAVAAHLGTSHTELYVTSREALDVVPRLPSIYSEPFSDSSQIPTYLVSKLARQHVTVSLSGDGGDELFSGYSRYAMSEALWGRISRVPTPLRLGLASAIRAVRPSVWSGALRLPLCALPSRYRFKNPGDKLHKFADLLGLRTHDDVYLRLLSHWQSPEALVHGAKEPPTWMTRPDGVPASMTDVVRRMMFLDSVSYLPDDILAKVDRASMAVSLESRVPMLDHRMVEFAATLPTSILRRDGVAKWPLRQVLYRYVPKELIDRPKMGFGVPLDSWLRGPLREWGESLIGDRALAEDGLFDVDLVRTAWQEHQSGVRNWQYQLWDVLMFQAWHVQYRENQRVGAAASV</sequence>
<dbReference type="EC" id="6.3.5.4" evidence="3"/>
<evidence type="ECO:0000256" key="8">
    <source>
        <dbReference type="PIRSR" id="PIRSR001589-1"/>
    </source>
</evidence>
<dbReference type="InterPro" id="IPR006426">
    <property type="entry name" value="Asn_synth_AEB"/>
</dbReference>
<evidence type="ECO:0000256" key="1">
    <source>
        <dbReference type="ARBA" id="ARBA00005187"/>
    </source>
</evidence>
<evidence type="ECO:0000256" key="6">
    <source>
        <dbReference type="ARBA" id="ARBA00022962"/>
    </source>
</evidence>
<keyword evidence="8" id="KW-0061">Asparagine biosynthesis</keyword>
<dbReference type="CDD" id="cd00712">
    <property type="entry name" value="AsnB"/>
    <property type="match status" value="1"/>
</dbReference>
<dbReference type="InterPro" id="IPR029055">
    <property type="entry name" value="Ntn_hydrolases_N"/>
</dbReference>
<dbReference type="SUPFAM" id="SSF56235">
    <property type="entry name" value="N-terminal nucleophile aminohydrolases (Ntn hydrolases)"/>
    <property type="match status" value="1"/>
</dbReference>
<dbReference type="PROSITE" id="PS51278">
    <property type="entry name" value="GATASE_TYPE_2"/>
    <property type="match status" value="1"/>
</dbReference>
<dbReference type="InterPro" id="IPR014729">
    <property type="entry name" value="Rossmann-like_a/b/a_fold"/>
</dbReference>
<feature type="domain" description="Glutamine amidotransferase type-2" evidence="11">
    <location>
        <begin position="2"/>
        <end position="219"/>
    </location>
</feature>
<organism evidence="12 13">
    <name type="scientific">Trinickia soli</name>
    <dbReference type="NCBI Taxonomy" id="380675"/>
    <lineage>
        <taxon>Bacteria</taxon>
        <taxon>Pseudomonadati</taxon>
        <taxon>Pseudomonadota</taxon>
        <taxon>Betaproteobacteria</taxon>
        <taxon>Burkholderiales</taxon>
        <taxon>Burkholderiaceae</taxon>
        <taxon>Trinickia</taxon>
    </lineage>
</organism>
<evidence type="ECO:0000256" key="5">
    <source>
        <dbReference type="ARBA" id="ARBA00022840"/>
    </source>
</evidence>
<feature type="site" description="Important for beta-aspartyl-AMP intermediate formation" evidence="10">
    <location>
        <position position="377"/>
    </location>
</feature>
<dbReference type="NCBIfam" id="TIGR01536">
    <property type="entry name" value="asn_synth_AEB"/>
    <property type="match status" value="1"/>
</dbReference>
<comment type="catalytic activity">
    <reaction evidence="7">
        <text>L-aspartate + L-glutamine + ATP + H2O = L-asparagine + L-glutamate + AMP + diphosphate + H(+)</text>
        <dbReference type="Rhea" id="RHEA:12228"/>
        <dbReference type="ChEBI" id="CHEBI:15377"/>
        <dbReference type="ChEBI" id="CHEBI:15378"/>
        <dbReference type="ChEBI" id="CHEBI:29985"/>
        <dbReference type="ChEBI" id="CHEBI:29991"/>
        <dbReference type="ChEBI" id="CHEBI:30616"/>
        <dbReference type="ChEBI" id="CHEBI:33019"/>
        <dbReference type="ChEBI" id="CHEBI:58048"/>
        <dbReference type="ChEBI" id="CHEBI:58359"/>
        <dbReference type="ChEBI" id="CHEBI:456215"/>
        <dbReference type="EC" id="6.3.5.4"/>
    </reaction>
</comment>
<reference evidence="12 13" key="1">
    <citation type="submission" date="2018-01" db="EMBL/GenBank/DDBJ databases">
        <title>Whole genome analyses suggest that Burkholderia sensu lato contains two further novel genera in the rhizoxinica-symbiotica group Mycetohabitans gen. nov., and Trinickia gen. nov.: implications for the evolution of diazotrophy and nodulation in the Burkholderiaceae.</title>
        <authorList>
            <person name="Estrada-de los Santos P."/>
            <person name="Palmer M."/>
            <person name="Chavez-Ramirez B."/>
            <person name="Beukes C."/>
            <person name="Steenkamp E.T."/>
            <person name="Hirsch A.M."/>
            <person name="Manyaka P."/>
            <person name="Maluk M."/>
            <person name="Lafos M."/>
            <person name="Crook M."/>
            <person name="Gross E."/>
            <person name="Simon M.F."/>
            <person name="Bueno dos Reis Junior F."/>
            <person name="Poole P.S."/>
            <person name="Venter S.N."/>
            <person name="James E.K."/>
        </authorList>
    </citation>
    <scope>NUCLEOTIDE SEQUENCE [LARGE SCALE GENOMIC DNA]</scope>
    <source>
        <strain evidence="12 13">GP25-8</strain>
    </source>
</reference>
<proteinExistence type="inferred from homology"/>
<dbReference type="GO" id="GO:0004066">
    <property type="term" value="F:asparagine synthase (glutamine-hydrolyzing) activity"/>
    <property type="evidence" value="ECO:0007669"/>
    <property type="project" value="UniProtKB-EC"/>
</dbReference>
<dbReference type="RefSeq" id="WP_102608730.1">
    <property type="nucleotide sequence ID" value="NZ_CADIKD010000001.1"/>
</dbReference>
<dbReference type="PANTHER" id="PTHR43284:SF1">
    <property type="entry name" value="ASPARAGINE SYNTHETASE"/>
    <property type="match status" value="1"/>
</dbReference>
<dbReference type="Pfam" id="PF00733">
    <property type="entry name" value="Asn_synthase"/>
    <property type="match status" value="1"/>
</dbReference>
<feature type="active site" description="For GATase activity" evidence="8">
    <location>
        <position position="2"/>
    </location>
</feature>
<accession>A0A2N7WCN9</accession>
<dbReference type="GO" id="GO:0005829">
    <property type="term" value="C:cytosol"/>
    <property type="evidence" value="ECO:0007669"/>
    <property type="project" value="TreeGrafter"/>
</dbReference>
<name>A0A2N7WCN9_9BURK</name>
<evidence type="ECO:0000256" key="2">
    <source>
        <dbReference type="ARBA" id="ARBA00005752"/>
    </source>
</evidence>
<dbReference type="PANTHER" id="PTHR43284">
    <property type="entry name" value="ASPARAGINE SYNTHETASE (GLUTAMINE-HYDROLYZING)"/>
    <property type="match status" value="1"/>
</dbReference>